<dbReference type="EMBL" id="JAGKQM010000013">
    <property type="protein sequence ID" value="KAH0892818.1"/>
    <property type="molecule type" value="Genomic_DNA"/>
</dbReference>
<accession>A0ABQ8AK21</accession>
<name>A0ABQ8AK21_BRANA</name>
<dbReference type="InterPro" id="IPR045034">
    <property type="entry name" value="O-acyltransferase_WSD1-like"/>
</dbReference>
<evidence type="ECO:0000259" key="1">
    <source>
        <dbReference type="Pfam" id="PF06974"/>
    </source>
</evidence>
<evidence type="ECO:0000313" key="3">
    <source>
        <dbReference type="Proteomes" id="UP000824890"/>
    </source>
</evidence>
<dbReference type="Proteomes" id="UP000824890">
    <property type="component" value="Unassembled WGS sequence"/>
</dbReference>
<proteinExistence type="predicted"/>
<keyword evidence="3" id="KW-1185">Reference proteome</keyword>
<organism evidence="2 3">
    <name type="scientific">Brassica napus</name>
    <name type="common">Rape</name>
    <dbReference type="NCBI Taxonomy" id="3708"/>
    <lineage>
        <taxon>Eukaryota</taxon>
        <taxon>Viridiplantae</taxon>
        <taxon>Streptophyta</taxon>
        <taxon>Embryophyta</taxon>
        <taxon>Tracheophyta</taxon>
        <taxon>Spermatophyta</taxon>
        <taxon>Magnoliopsida</taxon>
        <taxon>eudicotyledons</taxon>
        <taxon>Gunneridae</taxon>
        <taxon>Pentapetalae</taxon>
        <taxon>rosids</taxon>
        <taxon>malvids</taxon>
        <taxon>Brassicales</taxon>
        <taxon>Brassicaceae</taxon>
        <taxon>Brassiceae</taxon>
        <taxon>Brassica</taxon>
    </lineage>
</organism>
<protein>
    <recommendedName>
        <fullName evidence="1">O-acyltransferase WSD1 C-terminal domain-containing protein</fullName>
    </recommendedName>
</protein>
<reference evidence="2 3" key="1">
    <citation type="submission" date="2021-05" db="EMBL/GenBank/DDBJ databases">
        <title>Genome Assembly of Synthetic Allotetraploid Brassica napus Reveals Homoeologous Exchanges between Subgenomes.</title>
        <authorList>
            <person name="Davis J.T."/>
        </authorList>
    </citation>
    <scope>NUCLEOTIDE SEQUENCE [LARGE SCALE GENOMIC DNA]</scope>
    <source>
        <strain evidence="3">cv. Da-Ae</strain>
        <tissue evidence="2">Seedling</tissue>
    </source>
</reference>
<dbReference type="PANTHER" id="PTHR31650:SF1">
    <property type="entry name" value="WAX ESTER SYNTHASE_DIACYLGLYCEROL ACYLTRANSFERASE 4-RELATED"/>
    <property type="match status" value="1"/>
</dbReference>
<gene>
    <name evidence="2" type="ORF">HID58_055247</name>
</gene>
<dbReference type="InterPro" id="IPR009721">
    <property type="entry name" value="O-acyltransferase_WSD1_C"/>
</dbReference>
<dbReference type="PANTHER" id="PTHR31650">
    <property type="entry name" value="O-ACYLTRANSFERASE (WSD1-LIKE) FAMILY PROTEIN"/>
    <property type="match status" value="1"/>
</dbReference>
<feature type="domain" description="O-acyltransferase WSD1 C-terminal" evidence="1">
    <location>
        <begin position="1"/>
        <end position="133"/>
    </location>
</feature>
<evidence type="ECO:0000313" key="2">
    <source>
        <dbReference type="EMBL" id="KAH0892818.1"/>
    </source>
</evidence>
<sequence>WGNWFGCLIFPFSIALRDAPLEHLRRVKSILLRKKIWGNANAHFFVAATLVNRMLSITTMTFSNMVGPVEEVSFYGHTITYFATSAYGHPHALTIHCQSYMNKMTIKLIVDPMVISDPHRLCDDWEESLQNIKAAVQERVSLRLWDILSNRNAWLLHKML</sequence>
<comment type="caution">
    <text evidence="2">The sequence shown here is derived from an EMBL/GenBank/DDBJ whole genome shotgun (WGS) entry which is preliminary data.</text>
</comment>
<feature type="non-terminal residue" evidence="2">
    <location>
        <position position="1"/>
    </location>
</feature>
<dbReference type="Pfam" id="PF06974">
    <property type="entry name" value="WS_DGAT_C"/>
    <property type="match status" value="1"/>
</dbReference>